<accession>A0A1R4I4G4</accession>
<name>A0A1R4I4G4_9GAMM</name>
<evidence type="ECO:0000313" key="2">
    <source>
        <dbReference type="Proteomes" id="UP000196331"/>
    </source>
</evidence>
<reference evidence="1 2" key="1">
    <citation type="submission" date="2017-02" db="EMBL/GenBank/DDBJ databases">
        <authorList>
            <person name="Dridi B."/>
        </authorList>
    </citation>
    <scope>NUCLEOTIDE SEQUENCE [LARGE SCALE GENOMIC DNA]</scope>
    <source>
        <strain evidence="1 2">JB380</strain>
    </source>
</reference>
<organism evidence="1 2">
    <name type="scientific">Halomonas citrativorans</name>
    <dbReference type="NCBI Taxonomy" id="2742612"/>
    <lineage>
        <taxon>Bacteria</taxon>
        <taxon>Pseudomonadati</taxon>
        <taxon>Pseudomonadota</taxon>
        <taxon>Gammaproteobacteria</taxon>
        <taxon>Oceanospirillales</taxon>
        <taxon>Halomonadaceae</taxon>
        <taxon>Halomonas</taxon>
    </lineage>
</organism>
<sequence length="54" mass="5950">MESADKNITLNFTQLFSRLPGFITAVCQGKTAFPGFVRKLLQSISGRLMLATVM</sequence>
<dbReference type="AlphaFoldDB" id="A0A1R4I4G4"/>
<evidence type="ECO:0000313" key="1">
    <source>
        <dbReference type="EMBL" id="SJN14702.1"/>
    </source>
</evidence>
<dbReference type="EMBL" id="FUKM01000057">
    <property type="protein sequence ID" value="SJN14702.1"/>
    <property type="molecule type" value="Genomic_DNA"/>
</dbReference>
<gene>
    <name evidence="1" type="ORF">CZ787_16465</name>
</gene>
<protein>
    <submittedName>
        <fullName evidence="1">Uncharacterized protein</fullName>
    </submittedName>
</protein>
<comment type="caution">
    <text evidence="1">The sequence shown here is derived from an EMBL/GenBank/DDBJ whole genome shotgun (WGS) entry which is preliminary data.</text>
</comment>
<proteinExistence type="predicted"/>
<dbReference type="Proteomes" id="UP000196331">
    <property type="component" value="Unassembled WGS sequence"/>
</dbReference>